<dbReference type="EMBL" id="QAOL01000028">
    <property type="protein sequence ID" value="PTQ82184.1"/>
    <property type="molecule type" value="Genomic_DNA"/>
</dbReference>
<dbReference type="Proteomes" id="UP000219335">
    <property type="component" value="Unassembled WGS sequence"/>
</dbReference>
<evidence type="ECO:0000313" key="8">
    <source>
        <dbReference type="EMBL" id="PTQ82184.1"/>
    </source>
</evidence>
<evidence type="ECO:0000313" key="10">
    <source>
        <dbReference type="EMBL" id="SEQ33877.1"/>
    </source>
</evidence>
<protein>
    <recommendedName>
        <fullName evidence="5">Osmotically-inducible protein Y</fullName>
    </recommendedName>
</protein>
<dbReference type="InterPro" id="IPR014004">
    <property type="entry name" value="Transpt-assoc_nodulatn_dom_bac"/>
</dbReference>
<dbReference type="OrthoDB" id="7360581at2"/>
<dbReference type="Proteomes" id="UP000182882">
    <property type="component" value="Unassembled WGS sequence"/>
</dbReference>
<accession>A0A0S3ALR2</accession>
<dbReference type="EMBL" id="OCMU01000002">
    <property type="protein sequence ID" value="SOD20602.1"/>
    <property type="molecule type" value="Genomic_DNA"/>
</dbReference>
<dbReference type="FunFam" id="3.30.1340.30:FF:000001">
    <property type="entry name" value="Molecular chaperone OsmY"/>
    <property type="match status" value="1"/>
</dbReference>
<dbReference type="STRING" id="44577.ATY38_12420"/>
<evidence type="ECO:0000256" key="2">
    <source>
        <dbReference type="ARBA" id="ARBA00022729"/>
    </source>
</evidence>
<evidence type="ECO:0000313" key="9">
    <source>
        <dbReference type="EMBL" id="SDU28015.1"/>
    </source>
</evidence>
<organism evidence="8 15">
    <name type="scientific">Nitrosomonas ureae</name>
    <dbReference type="NCBI Taxonomy" id="44577"/>
    <lineage>
        <taxon>Bacteria</taxon>
        <taxon>Pseudomonadati</taxon>
        <taxon>Pseudomonadota</taxon>
        <taxon>Betaproteobacteria</taxon>
        <taxon>Nitrosomonadales</taxon>
        <taxon>Nitrosomonadaceae</taxon>
        <taxon>Nitrosomonas</taxon>
    </lineage>
</organism>
<evidence type="ECO:0000313" key="13">
    <source>
        <dbReference type="Proteomes" id="UP000182882"/>
    </source>
</evidence>
<keyword evidence="4" id="KW-0574">Periplasm</keyword>
<reference evidence="11 14" key="3">
    <citation type="submission" date="2017-09" db="EMBL/GenBank/DDBJ databases">
        <authorList>
            <person name="Ehlers B."/>
            <person name="Leendertz F.H."/>
        </authorList>
    </citation>
    <scope>NUCLEOTIDE SEQUENCE [LARGE SCALE GENOMIC DNA]</scope>
    <source>
        <strain evidence="11 14">Nm42</strain>
    </source>
</reference>
<sequence length="103" mass="11128">MTQFNSRFLTFILSILLLSFLSTQSVHASEAGEYIDDAVITTKVKAEIFNDPSLKTFEISVETIKGVVQLSGAVSSQANIDRAVEIARSVSGVTAVENTMTVK</sequence>
<evidence type="ECO:0000313" key="12">
    <source>
        <dbReference type="Proteomes" id="UP000181998"/>
    </source>
</evidence>
<reference evidence="8 15" key="4">
    <citation type="submission" date="2018-04" db="EMBL/GenBank/DDBJ databases">
        <title>Active sludge and wastewater microbial communities from Klosterneuburg, Austria.</title>
        <authorList>
            <person name="Wagner M."/>
        </authorList>
    </citation>
    <scope>NUCLEOTIDE SEQUENCE [LARGE SCALE GENOMIC DNA]</scope>
    <source>
        <strain evidence="8 15">Nm4</strain>
    </source>
</reference>
<feature type="chain" id="PRO_5015044454" description="Osmotically-inducible protein Y" evidence="6">
    <location>
        <begin position="29"/>
        <end position="103"/>
    </location>
</feature>
<name>A0A0S3ALR2_9PROT</name>
<keyword evidence="13" id="KW-1185">Reference proteome</keyword>
<dbReference type="InterPro" id="IPR007055">
    <property type="entry name" value="BON_dom"/>
</dbReference>
<evidence type="ECO:0000256" key="6">
    <source>
        <dbReference type="SAM" id="SignalP"/>
    </source>
</evidence>
<dbReference type="PROSITE" id="PS50914">
    <property type="entry name" value="BON"/>
    <property type="match status" value="1"/>
</dbReference>
<keyword evidence="3" id="KW-0677">Repeat</keyword>
<dbReference type="RefSeq" id="WP_062559582.1">
    <property type="nucleotide sequence ID" value="NZ_CP013341.1"/>
</dbReference>
<dbReference type="PANTHER" id="PTHR34606">
    <property type="entry name" value="BON DOMAIN-CONTAINING PROTEIN"/>
    <property type="match status" value="1"/>
</dbReference>
<feature type="domain" description="BON" evidence="7">
    <location>
        <begin position="36"/>
        <end position="103"/>
    </location>
</feature>
<evidence type="ECO:0000313" key="14">
    <source>
        <dbReference type="Proteomes" id="UP000219335"/>
    </source>
</evidence>
<evidence type="ECO:0000256" key="1">
    <source>
        <dbReference type="ARBA" id="ARBA00004418"/>
    </source>
</evidence>
<dbReference type="EMBL" id="FNLN01000043">
    <property type="protein sequence ID" value="SDU28015.1"/>
    <property type="molecule type" value="Genomic_DNA"/>
</dbReference>
<reference evidence="9 12" key="2">
    <citation type="submission" date="2016-10" db="EMBL/GenBank/DDBJ databases">
        <authorList>
            <person name="de Groot N.N."/>
        </authorList>
    </citation>
    <scope>NUCLEOTIDE SEQUENCE [LARGE SCALE GENOMIC DNA]</scope>
    <source>
        <strain evidence="9">Nm10</strain>
        <strain evidence="10 12">Nm9</strain>
    </source>
</reference>
<dbReference type="Proteomes" id="UP000244110">
    <property type="component" value="Unassembled WGS sequence"/>
</dbReference>
<reference evidence="13" key="1">
    <citation type="submission" date="2016-10" db="EMBL/GenBank/DDBJ databases">
        <authorList>
            <person name="Varghese N."/>
            <person name="Submissions S."/>
        </authorList>
    </citation>
    <scope>NUCLEOTIDE SEQUENCE [LARGE SCALE GENOMIC DNA]</scope>
    <source>
        <strain evidence="13">Nm10</strain>
    </source>
</reference>
<gene>
    <name evidence="8" type="ORF">C8R28_102821</name>
    <name evidence="9" type="ORF">SAMN05216406_1438</name>
    <name evidence="10" type="ORF">SAMN05421510_103921</name>
    <name evidence="11" type="ORF">SAMN06297164_2641</name>
</gene>
<dbReference type="AlphaFoldDB" id="A0A0S3ALR2"/>
<evidence type="ECO:0000259" key="7">
    <source>
        <dbReference type="PROSITE" id="PS50914"/>
    </source>
</evidence>
<dbReference type="SMART" id="SM00749">
    <property type="entry name" value="BON"/>
    <property type="match status" value="1"/>
</dbReference>
<feature type="signal peptide" evidence="6">
    <location>
        <begin position="1"/>
        <end position="28"/>
    </location>
</feature>
<dbReference type="PANTHER" id="PTHR34606:SF16">
    <property type="entry name" value="BON DOMAIN-CONTAINING PROTEIN"/>
    <property type="match status" value="1"/>
</dbReference>
<dbReference type="Pfam" id="PF04972">
    <property type="entry name" value="BON"/>
    <property type="match status" value="1"/>
</dbReference>
<dbReference type="Gene3D" id="3.30.1340.30">
    <property type="match status" value="1"/>
</dbReference>
<dbReference type="Proteomes" id="UP000181998">
    <property type="component" value="Unassembled WGS sequence"/>
</dbReference>
<dbReference type="GO" id="GO:0042597">
    <property type="term" value="C:periplasmic space"/>
    <property type="evidence" value="ECO:0007669"/>
    <property type="project" value="UniProtKB-SubCell"/>
</dbReference>
<comment type="subcellular location">
    <subcellularLocation>
        <location evidence="1">Periplasm</location>
    </subcellularLocation>
</comment>
<keyword evidence="2 6" id="KW-0732">Signal</keyword>
<dbReference type="InterPro" id="IPR051686">
    <property type="entry name" value="Lipoprotein_DolP"/>
</dbReference>
<evidence type="ECO:0000256" key="3">
    <source>
        <dbReference type="ARBA" id="ARBA00022737"/>
    </source>
</evidence>
<evidence type="ECO:0000313" key="11">
    <source>
        <dbReference type="EMBL" id="SOD20602.1"/>
    </source>
</evidence>
<evidence type="ECO:0000313" key="15">
    <source>
        <dbReference type="Proteomes" id="UP000244110"/>
    </source>
</evidence>
<evidence type="ECO:0000256" key="4">
    <source>
        <dbReference type="ARBA" id="ARBA00022764"/>
    </source>
</evidence>
<proteinExistence type="predicted"/>
<evidence type="ECO:0000256" key="5">
    <source>
        <dbReference type="ARBA" id="ARBA00070588"/>
    </source>
</evidence>
<dbReference type="EMBL" id="FOFX01000039">
    <property type="protein sequence ID" value="SEQ33877.1"/>
    <property type="molecule type" value="Genomic_DNA"/>
</dbReference>
<dbReference type="KEGG" id="nur:ATY38_12420"/>